<dbReference type="InterPro" id="IPR002347">
    <property type="entry name" value="SDR_fam"/>
</dbReference>
<keyword evidence="2 5" id="KW-0560">Oxidoreductase</keyword>
<dbReference type="GO" id="GO:0004316">
    <property type="term" value="F:3-oxoacyl-[acyl-carrier-protein] reductase (NADPH) activity"/>
    <property type="evidence" value="ECO:0007669"/>
    <property type="project" value="UniProtKB-EC"/>
</dbReference>
<dbReference type="PROSITE" id="PS00061">
    <property type="entry name" value="ADH_SHORT"/>
    <property type="match status" value="1"/>
</dbReference>
<dbReference type="SMART" id="SM00822">
    <property type="entry name" value="PKS_KR"/>
    <property type="match status" value="1"/>
</dbReference>
<dbReference type="PANTHER" id="PTHR24321:SF8">
    <property type="entry name" value="ESTRADIOL 17-BETA-DEHYDROGENASE 8-RELATED"/>
    <property type="match status" value="1"/>
</dbReference>
<dbReference type="SUPFAM" id="SSF51735">
    <property type="entry name" value="NAD(P)-binding Rossmann-fold domains"/>
    <property type="match status" value="1"/>
</dbReference>
<evidence type="ECO:0000256" key="1">
    <source>
        <dbReference type="ARBA" id="ARBA00006484"/>
    </source>
</evidence>
<organism evidence="5">
    <name type="scientific">hydrothermal vent metagenome</name>
    <dbReference type="NCBI Taxonomy" id="652676"/>
    <lineage>
        <taxon>unclassified sequences</taxon>
        <taxon>metagenomes</taxon>
        <taxon>ecological metagenomes</taxon>
    </lineage>
</organism>
<evidence type="ECO:0000313" key="5">
    <source>
        <dbReference type="EMBL" id="VAV91558.1"/>
    </source>
</evidence>
<gene>
    <name evidence="5" type="ORF">MNBD_ALPHA08-926</name>
</gene>
<dbReference type="Gene3D" id="3.40.50.720">
    <property type="entry name" value="NAD(P)-binding Rossmann-like Domain"/>
    <property type="match status" value="1"/>
</dbReference>
<dbReference type="InterPro" id="IPR057326">
    <property type="entry name" value="KR_dom"/>
</dbReference>
<dbReference type="Pfam" id="PF13561">
    <property type="entry name" value="adh_short_C2"/>
    <property type="match status" value="1"/>
</dbReference>
<name>A0A3B0RT59_9ZZZZ</name>
<keyword evidence="3" id="KW-0520">NAD</keyword>
<dbReference type="PANTHER" id="PTHR24321">
    <property type="entry name" value="DEHYDROGENASES, SHORT CHAIN"/>
    <property type="match status" value="1"/>
</dbReference>
<dbReference type="InterPro" id="IPR020904">
    <property type="entry name" value="Sc_DH/Rdtase_CS"/>
</dbReference>
<dbReference type="CDD" id="cd05233">
    <property type="entry name" value="SDR_c"/>
    <property type="match status" value="1"/>
</dbReference>
<proteinExistence type="inferred from homology"/>
<dbReference type="PRINTS" id="PR00081">
    <property type="entry name" value="GDHRDH"/>
</dbReference>
<dbReference type="PRINTS" id="PR00080">
    <property type="entry name" value="SDRFAMILY"/>
</dbReference>
<accession>A0A3B0RT59</accession>
<dbReference type="InterPro" id="IPR036291">
    <property type="entry name" value="NAD(P)-bd_dom_sf"/>
</dbReference>
<comment type="similarity">
    <text evidence="1">Belongs to the short-chain dehydrogenases/reductases (SDR) family.</text>
</comment>
<sequence length="262" mass="27348">MSLSEKIAIITGGAKGIGLACAERFAHDGAKVVIADVDESEGEASCEAIRAAGGEASFIHCDVGKKLDVRNMVTGVVDLHGQIDILINNAGIIAGGDFLEISEKDFDQVIKVNLKGAFLVGQAVARQMVAQCEKGGEPGSIVNMSSVNAVLAIPTQVPYTMSKGGVNQLTKIMALSLAPHNIRVNAIGPGSIMTDILKAVANNKEANDRIMSRTPLGRIGDPQEIASIAAFLVSKDASYITGQTIYADGGRMPLNYTVPVEG</sequence>
<feature type="domain" description="Ketoreductase" evidence="4">
    <location>
        <begin position="6"/>
        <end position="190"/>
    </location>
</feature>
<reference evidence="5" key="1">
    <citation type="submission" date="2018-06" db="EMBL/GenBank/DDBJ databases">
        <authorList>
            <person name="Zhirakovskaya E."/>
        </authorList>
    </citation>
    <scope>NUCLEOTIDE SEQUENCE</scope>
</reference>
<protein>
    <submittedName>
        <fullName evidence="5">3-oxoacyl-[acyl-carrier protein] reductase</fullName>
        <ecNumber evidence="5">1.1.1.100</ecNumber>
    </submittedName>
</protein>
<evidence type="ECO:0000256" key="3">
    <source>
        <dbReference type="ARBA" id="ARBA00023027"/>
    </source>
</evidence>
<dbReference type="EMBL" id="UOEC01000091">
    <property type="protein sequence ID" value="VAV91558.1"/>
    <property type="molecule type" value="Genomic_DNA"/>
</dbReference>
<dbReference type="AlphaFoldDB" id="A0A3B0RT59"/>
<dbReference type="NCBIfam" id="NF005559">
    <property type="entry name" value="PRK07231.1"/>
    <property type="match status" value="1"/>
</dbReference>
<evidence type="ECO:0000259" key="4">
    <source>
        <dbReference type="SMART" id="SM00822"/>
    </source>
</evidence>
<dbReference type="EC" id="1.1.1.100" evidence="5"/>
<evidence type="ECO:0000256" key="2">
    <source>
        <dbReference type="ARBA" id="ARBA00023002"/>
    </source>
</evidence>
<dbReference type="FunFam" id="3.40.50.720:FF:000084">
    <property type="entry name" value="Short-chain dehydrogenase reductase"/>
    <property type="match status" value="1"/>
</dbReference>